<gene>
    <name evidence="2" type="ORF">S40285_09859</name>
</gene>
<accession>A0A084QRI4</accession>
<dbReference type="HOGENOM" id="CLU_2639712_0_0_1"/>
<name>A0A084QRI4_STAC4</name>
<feature type="region of interest" description="Disordered" evidence="1">
    <location>
        <begin position="1"/>
        <end position="22"/>
    </location>
</feature>
<evidence type="ECO:0000256" key="1">
    <source>
        <dbReference type="SAM" id="MobiDB-lite"/>
    </source>
</evidence>
<organism evidence="2 3">
    <name type="scientific">Stachybotrys chlorohalonatus (strain IBT 40285)</name>
    <dbReference type="NCBI Taxonomy" id="1283841"/>
    <lineage>
        <taxon>Eukaryota</taxon>
        <taxon>Fungi</taxon>
        <taxon>Dikarya</taxon>
        <taxon>Ascomycota</taxon>
        <taxon>Pezizomycotina</taxon>
        <taxon>Sordariomycetes</taxon>
        <taxon>Hypocreomycetidae</taxon>
        <taxon>Hypocreales</taxon>
        <taxon>Stachybotryaceae</taxon>
        <taxon>Stachybotrys</taxon>
    </lineage>
</organism>
<dbReference type="Proteomes" id="UP000028524">
    <property type="component" value="Unassembled WGS sequence"/>
</dbReference>
<keyword evidence="3" id="KW-1185">Reference proteome</keyword>
<evidence type="ECO:0000313" key="3">
    <source>
        <dbReference type="Proteomes" id="UP000028524"/>
    </source>
</evidence>
<dbReference type="OrthoDB" id="10411392at2759"/>
<dbReference type="InParanoid" id="A0A084QRI4"/>
<dbReference type="EMBL" id="KL660440">
    <property type="protein sequence ID" value="KFA66569.1"/>
    <property type="molecule type" value="Genomic_DNA"/>
</dbReference>
<sequence length="77" mass="9027">MRVQDKRWVMQEDAGRRDKMQKQQLKDQLAYGTEEMQLPTTQQVGVYLEKDMDEQWKVDGRKESRKLAALAASSPKN</sequence>
<proteinExistence type="predicted"/>
<evidence type="ECO:0000313" key="2">
    <source>
        <dbReference type="EMBL" id="KFA66569.1"/>
    </source>
</evidence>
<reference evidence="2 3" key="1">
    <citation type="journal article" date="2014" name="BMC Genomics">
        <title>Comparative genome sequencing reveals chemotype-specific gene clusters in the toxigenic black mold Stachybotrys.</title>
        <authorList>
            <person name="Semeiks J."/>
            <person name="Borek D."/>
            <person name="Otwinowski Z."/>
            <person name="Grishin N.V."/>
        </authorList>
    </citation>
    <scope>NUCLEOTIDE SEQUENCE [LARGE SCALE GENOMIC DNA]</scope>
    <source>
        <strain evidence="2 3">IBT 40285</strain>
    </source>
</reference>
<dbReference type="AlphaFoldDB" id="A0A084QRI4"/>
<protein>
    <submittedName>
        <fullName evidence="2">Uncharacterized protein</fullName>
    </submittedName>
</protein>